<dbReference type="RefSeq" id="WP_191894489.1">
    <property type="nucleotide sequence ID" value="NZ_BMQD01000005.1"/>
</dbReference>
<sequence length="223" mass="22795">MQKFATPAPVSAVLDIPAGCIRLIAADRADTTVEVLPADASKSRDVKAARQTAVTYDDGVLRIRTPEPGNQLFGPSGSVEVTVQLPAGSRIEAKAASAELRGVGRLGDISFTGAHGTVKLDETASAHLTLQSGDVSVGRLGGPARISTQKGDLRVTEAVHGTATLRTEHGDISVGAARGASACLDAGIAYGRIHNALTNTDGAAADLTIRATTAYGDITARSL</sequence>
<dbReference type="AlphaFoldDB" id="A0AA37BEW6"/>
<dbReference type="Pfam" id="PF13349">
    <property type="entry name" value="DUF4097"/>
    <property type="match status" value="1"/>
</dbReference>
<comment type="caution">
    <text evidence="2">The sequence shown here is derived from an EMBL/GenBank/DDBJ whole genome shotgun (WGS) entry which is preliminary data.</text>
</comment>
<evidence type="ECO:0000259" key="1">
    <source>
        <dbReference type="Pfam" id="PF13349"/>
    </source>
</evidence>
<dbReference type="EMBL" id="BMQD01000005">
    <property type="protein sequence ID" value="GGK60815.1"/>
    <property type="molecule type" value="Genomic_DNA"/>
</dbReference>
<proteinExistence type="predicted"/>
<dbReference type="Proteomes" id="UP000627984">
    <property type="component" value="Unassembled WGS sequence"/>
</dbReference>
<feature type="domain" description="DUF4097" evidence="1">
    <location>
        <begin position="107"/>
        <end position="218"/>
    </location>
</feature>
<protein>
    <recommendedName>
        <fullName evidence="1">DUF4097 domain-containing protein</fullName>
    </recommendedName>
</protein>
<name>A0AA37BEW6_9ACTN</name>
<organism evidence="2 3">
    <name type="scientific">Planomonospora parontospora</name>
    <dbReference type="NCBI Taxonomy" id="58119"/>
    <lineage>
        <taxon>Bacteria</taxon>
        <taxon>Bacillati</taxon>
        <taxon>Actinomycetota</taxon>
        <taxon>Actinomycetes</taxon>
        <taxon>Streptosporangiales</taxon>
        <taxon>Streptosporangiaceae</taxon>
        <taxon>Planomonospora</taxon>
    </lineage>
</organism>
<evidence type="ECO:0000313" key="3">
    <source>
        <dbReference type="Proteomes" id="UP000627984"/>
    </source>
</evidence>
<accession>A0AA37BEW6</accession>
<reference evidence="2" key="2">
    <citation type="submission" date="2022-09" db="EMBL/GenBank/DDBJ databases">
        <authorList>
            <person name="Sun Q."/>
            <person name="Ohkuma M."/>
        </authorList>
    </citation>
    <scope>NUCLEOTIDE SEQUENCE</scope>
    <source>
        <strain evidence="2">JCM 3093</strain>
    </source>
</reference>
<evidence type="ECO:0000313" key="2">
    <source>
        <dbReference type="EMBL" id="GGK60815.1"/>
    </source>
</evidence>
<gene>
    <name evidence="2" type="ORF">GCM10010126_20350</name>
</gene>
<dbReference type="InterPro" id="IPR025164">
    <property type="entry name" value="Toastrack_DUF4097"/>
</dbReference>
<reference evidence="2" key="1">
    <citation type="journal article" date="2014" name="Int. J. Syst. Evol. Microbiol.">
        <title>Complete genome sequence of Corynebacterium casei LMG S-19264T (=DSM 44701T), isolated from a smear-ripened cheese.</title>
        <authorList>
            <consortium name="US DOE Joint Genome Institute (JGI-PGF)"/>
            <person name="Walter F."/>
            <person name="Albersmeier A."/>
            <person name="Kalinowski J."/>
            <person name="Ruckert C."/>
        </authorList>
    </citation>
    <scope>NUCLEOTIDE SEQUENCE</scope>
    <source>
        <strain evidence="2">JCM 3093</strain>
    </source>
</reference>